<organism evidence="3">
    <name type="scientific">Geoglobus ahangari</name>
    <dbReference type="NCBI Taxonomy" id="113653"/>
    <lineage>
        <taxon>Archaea</taxon>
        <taxon>Methanobacteriati</taxon>
        <taxon>Methanobacteriota</taxon>
        <taxon>Archaeoglobi</taxon>
        <taxon>Archaeoglobales</taxon>
        <taxon>Archaeoglobaceae</taxon>
        <taxon>Geoglobus</taxon>
    </lineage>
</organism>
<dbReference type="EMBL" id="DTAK01000052">
    <property type="protein sequence ID" value="HGU59860.1"/>
    <property type="molecule type" value="Genomic_DNA"/>
</dbReference>
<dbReference type="AlphaFoldDB" id="A0A7C4WEN1"/>
<evidence type="ECO:0000313" key="2">
    <source>
        <dbReference type="EMBL" id="HGE67003.1"/>
    </source>
</evidence>
<protein>
    <submittedName>
        <fullName evidence="3">Uncharacterized protein</fullName>
    </submittedName>
</protein>
<dbReference type="EMBL" id="DTPI01000034">
    <property type="protein sequence ID" value="HGE67003.1"/>
    <property type="molecule type" value="Genomic_DNA"/>
</dbReference>
<comment type="caution">
    <text evidence="3">The sequence shown here is derived from an EMBL/GenBank/DDBJ whole genome shotgun (WGS) entry which is preliminary data.</text>
</comment>
<evidence type="ECO:0000313" key="3">
    <source>
        <dbReference type="EMBL" id="HGU59860.1"/>
    </source>
</evidence>
<evidence type="ECO:0000256" key="1">
    <source>
        <dbReference type="SAM" id="MobiDB-lite"/>
    </source>
</evidence>
<feature type="region of interest" description="Disordered" evidence="1">
    <location>
        <begin position="40"/>
        <end position="59"/>
    </location>
</feature>
<proteinExistence type="predicted"/>
<accession>A0A7C4WEN1</accession>
<reference evidence="3" key="1">
    <citation type="journal article" date="2020" name="mSystems">
        <title>Genome- and Community-Level Interaction Insights into Carbon Utilization and Element Cycling Functions of Hydrothermarchaeota in Hydrothermal Sediment.</title>
        <authorList>
            <person name="Zhou Z."/>
            <person name="Liu Y."/>
            <person name="Xu W."/>
            <person name="Pan J."/>
            <person name="Luo Z.H."/>
            <person name="Li M."/>
        </authorList>
    </citation>
    <scope>NUCLEOTIDE SEQUENCE [LARGE SCALE GENOMIC DNA]</scope>
    <source>
        <strain evidence="3">SpSt-62</strain>
        <strain evidence="2">SpSt-97</strain>
    </source>
</reference>
<sequence>MWEELSRDCHAFSLKRKLSGEKRNRTSCLEGGKNFLYLLPEGSGSDSRTGKLSADPAEQDNSTNFLEKLLDEELFFNDAAVLFVLASGDEVLTEARGLAGLEWLRRLKNSGGNSET</sequence>
<gene>
    <name evidence="3" type="ORF">ENT89_06950</name>
    <name evidence="2" type="ORF">ENX77_07830</name>
</gene>
<name>A0A7C4WEN1_9EURY</name>